<feature type="signal peptide" evidence="1">
    <location>
        <begin position="1"/>
        <end position="21"/>
    </location>
</feature>
<accession>A3VBP9</accession>
<gene>
    <name evidence="2" type="ORF">RB2654_16971</name>
</gene>
<dbReference type="PANTHER" id="PTHR39600:SF1">
    <property type="entry name" value="PEPTIDASE INHIBITOR I78 FAMILY PROTEIN"/>
    <property type="match status" value="1"/>
</dbReference>
<dbReference type="AlphaFoldDB" id="A3VBP9"/>
<dbReference type="Pfam" id="PF11720">
    <property type="entry name" value="Inhibitor_I78"/>
    <property type="match status" value="1"/>
</dbReference>
<dbReference type="HOGENOM" id="CLU_123717_2_1_5"/>
<feature type="chain" id="PRO_5002662097" evidence="1">
    <location>
        <begin position="22"/>
        <end position="93"/>
    </location>
</feature>
<dbReference type="RefSeq" id="WP_008333768.1">
    <property type="nucleotide sequence ID" value="NZ_CH902578.1"/>
</dbReference>
<evidence type="ECO:0000256" key="1">
    <source>
        <dbReference type="SAM" id="SignalP"/>
    </source>
</evidence>
<protein>
    <submittedName>
        <fullName evidence="2">Putative secreted protein</fullName>
    </submittedName>
</protein>
<dbReference type="Proteomes" id="UP000002931">
    <property type="component" value="Unassembled WGS sequence"/>
</dbReference>
<dbReference type="Gene3D" id="3.30.10.10">
    <property type="entry name" value="Trypsin Inhibitor V, subunit A"/>
    <property type="match status" value="1"/>
</dbReference>
<sequence length="93" mass="10135">MWKFALIPAALLALTACQTEAPVASTPMPEPQLCAADQMQSLVGDDISNHPELVRSKDLRILEPGSMVTMDYRADRLNIDTDEAGIITKVYCG</sequence>
<evidence type="ECO:0000313" key="3">
    <source>
        <dbReference type="Proteomes" id="UP000002931"/>
    </source>
</evidence>
<organism evidence="2 3">
    <name type="scientific">Maritimibacter alkaliphilus HTCC2654</name>
    <dbReference type="NCBI Taxonomy" id="314271"/>
    <lineage>
        <taxon>Bacteria</taxon>
        <taxon>Pseudomonadati</taxon>
        <taxon>Pseudomonadota</taxon>
        <taxon>Alphaproteobacteria</taxon>
        <taxon>Rhodobacterales</taxon>
        <taxon>Roseobacteraceae</taxon>
        <taxon>Maritimibacter</taxon>
    </lineage>
</organism>
<proteinExistence type="predicted"/>
<dbReference type="eggNOG" id="ENOG50339MI">
    <property type="taxonomic scope" value="Bacteria"/>
</dbReference>
<keyword evidence="3" id="KW-1185">Reference proteome</keyword>
<name>A3VBP9_9RHOB</name>
<dbReference type="PANTHER" id="PTHR39600">
    <property type="entry name" value="PEPTIDASE INHIBITOR I78 FAMILY PROTEIN"/>
    <property type="match status" value="1"/>
</dbReference>
<dbReference type="PROSITE" id="PS51257">
    <property type="entry name" value="PROKAR_LIPOPROTEIN"/>
    <property type="match status" value="1"/>
</dbReference>
<reference evidence="2 3" key="1">
    <citation type="journal article" date="2010" name="J. Bacteriol.">
        <title>Genome sequences of Pelagibaca bermudensis HTCC2601T and Maritimibacter alkaliphilus HTCC2654T, the type strains of two marine Roseobacter genera.</title>
        <authorList>
            <person name="Thrash J.C."/>
            <person name="Cho J.C."/>
            <person name="Ferriera S."/>
            <person name="Johnson J."/>
            <person name="Vergin K.L."/>
            <person name="Giovannoni S.J."/>
        </authorList>
    </citation>
    <scope>NUCLEOTIDE SEQUENCE [LARGE SCALE GENOMIC DNA]</scope>
    <source>
        <strain evidence="2 3">HTCC2654</strain>
    </source>
</reference>
<comment type="caution">
    <text evidence="2">The sequence shown here is derived from an EMBL/GenBank/DDBJ whole genome shotgun (WGS) entry which is preliminary data.</text>
</comment>
<evidence type="ECO:0000313" key="2">
    <source>
        <dbReference type="EMBL" id="EAQ14382.1"/>
    </source>
</evidence>
<dbReference type="OrthoDB" id="8724542at2"/>
<dbReference type="EMBL" id="AAMT01000002">
    <property type="protein sequence ID" value="EAQ14382.1"/>
    <property type="molecule type" value="Genomic_DNA"/>
</dbReference>
<keyword evidence="1" id="KW-0732">Signal</keyword>
<dbReference type="InterPro" id="IPR021719">
    <property type="entry name" value="Prot_inh_I78"/>
</dbReference>
<dbReference type="STRING" id="314271.RB2654_16971"/>